<protein>
    <submittedName>
        <fullName evidence="2">Leo1-like protein-domain-containing protein</fullName>
    </submittedName>
</protein>
<feature type="region of interest" description="Disordered" evidence="1">
    <location>
        <begin position="333"/>
        <end position="463"/>
    </location>
</feature>
<dbReference type="Pfam" id="PF04004">
    <property type="entry name" value="Leo1"/>
    <property type="match status" value="1"/>
</dbReference>
<feature type="compositionally biased region" description="Acidic residues" evidence="1">
    <location>
        <begin position="454"/>
        <end position="463"/>
    </location>
</feature>
<dbReference type="GO" id="GO:1990269">
    <property type="term" value="F:RNA polymerase II C-terminal domain phosphoserine binding"/>
    <property type="evidence" value="ECO:0007669"/>
    <property type="project" value="TreeGrafter"/>
</dbReference>
<keyword evidence="3" id="KW-1185">Reference proteome</keyword>
<organism evidence="2 3">
    <name type="scientific">Dimargaris cristalligena</name>
    <dbReference type="NCBI Taxonomy" id="215637"/>
    <lineage>
        <taxon>Eukaryota</taxon>
        <taxon>Fungi</taxon>
        <taxon>Fungi incertae sedis</taxon>
        <taxon>Zoopagomycota</taxon>
        <taxon>Kickxellomycotina</taxon>
        <taxon>Dimargaritomycetes</taxon>
        <taxon>Dimargaritales</taxon>
        <taxon>Dimargaritaceae</taxon>
        <taxon>Dimargaris</taxon>
    </lineage>
</organism>
<accession>A0A4Q0A266</accession>
<name>A0A4Q0A266_9FUNG</name>
<reference evidence="3" key="1">
    <citation type="journal article" date="2018" name="Nat. Microbiol.">
        <title>Leveraging single-cell genomics to expand the fungal tree of life.</title>
        <authorList>
            <person name="Ahrendt S.R."/>
            <person name="Quandt C.A."/>
            <person name="Ciobanu D."/>
            <person name="Clum A."/>
            <person name="Salamov A."/>
            <person name="Andreopoulos B."/>
            <person name="Cheng J.F."/>
            <person name="Woyke T."/>
            <person name="Pelin A."/>
            <person name="Henrissat B."/>
            <person name="Reynolds N.K."/>
            <person name="Benny G.L."/>
            <person name="Smith M.E."/>
            <person name="James T.Y."/>
            <person name="Grigoriev I.V."/>
        </authorList>
    </citation>
    <scope>NUCLEOTIDE SEQUENCE [LARGE SCALE GENOMIC DNA]</scope>
    <source>
        <strain evidence="3">RSA 468</strain>
    </source>
</reference>
<feature type="compositionally biased region" description="Acidic residues" evidence="1">
    <location>
        <begin position="371"/>
        <end position="386"/>
    </location>
</feature>
<proteinExistence type="predicted"/>
<evidence type="ECO:0000313" key="2">
    <source>
        <dbReference type="EMBL" id="RKP39412.1"/>
    </source>
</evidence>
<feature type="region of interest" description="Disordered" evidence="1">
    <location>
        <begin position="249"/>
        <end position="273"/>
    </location>
</feature>
<dbReference type="InterPro" id="IPR007149">
    <property type="entry name" value="Leo1"/>
</dbReference>
<gene>
    <name evidence="2" type="ORF">BJ085DRAFT_28360</name>
</gene>
<dbReference type="AlphaFoldDB" id="A0A4Q0A266"/>
<dbReference type="PANTHER" id="PTHR23146">
    <property type="entry name" value="LEO1 PROTEIN"/>
    <property type="match status" value="1"/>
</dbReference>
<feature type="region of interest" description="Disordered" evidence="1">
    <location>
        <begin position="1"/>
        <end position="107"/>
    </location>
</feature>
<sequence length="463" mass="51582">MSSPPPAADHLDDLFGGSEGEDASDTGTPPPALSRNTSNHQRAAVSESDQDDFDLGAGALGPEASSPSQPQEDAPEDSRLDDLFGEDSLQSPQPATEEYPLDSHDYANAESPLPVRITATPIPFAPHSDHYISKIPGFLHFEPQPFDPDTYEEERMEAYDHPEALKLKLDNTIRWRQVKDPQSSALRPQSNARFVKWSDGSMSLVLGSEFFDVIVKPVDNPYCLLTTLPAQDDIQQGCCQVSHTASFRPSSTTSLTHKKLSKSIADRHRKKTRTKLYNTTKDPELLKRELEVQENERLKAIKRLEATRARKAQRYTTDGLNETSLEAEEYSAAYGDDRTPGGPYGRSQRPSHSAQPGRGRNSGRFYRDDDGFVVDDDDDVDEEGGDGPDYNSDREADRLSDLDDVEARGEQRILEAKQRGMNRYREASPVSSEGEEAEHVTNRRQPKRKTAVWSEDEDDSGAD</sequence>
<dbReference type="PANTHER" id="PTHR23146:SF0">
    <property type="entry name" value="RNA POLYMERASE-ASSOCIATED PROTEIN LEO1"/>
    <property type="match status" value="1"/>
</dbReference>
<dbReference type="GO" id="GO:0006368">
    <property type="term" value="P:transcription elongation by RNA polymerase II"/>
    <property type="evidence" value="ECO:0007669"/>
    <property type="project" value="InterPro"/>
</dbReference>
<dbReference type="Proteomes" id="UP000268162">
    <property type="component" value="Unassembled WGS sequence"/>
</dbReference>
<dbReference type="STRING" id="215637.A0A4Q0A266"/>
<feature type="compositionally biased region" description="Basic residues" evidence="1">
    <location>
        <begin position="256"/>
        <end position="273"/>
    </location>
</feature>
<feature type="compositionally biased region" description="Basic and acidic residues" evidence="1">
    <location>
        <begin position="391"/>
        <end position="426"/>
    </location>
</feature>
<dbReference type="GO" id="GO:0032968">
    <property type="term" value="P:positive regulation of transcription elongation by RNA polymerase II"/>
    <property type="evidence" value="ECO:0007669"/>
    <property type="project" value="TreeGrafter"/>
</dbReference>
<dbReference type="GO" id="GO:0016593">
    <property type="term" value="C:Cdc73/Paf1 complex"/>
    <property type="evidence" value="ECO:0007669"/>
    <property type="project" value="InterPro"/>
</dbReference>
<evidence type="ECO:0000256" key="1">
    <source>
        <dbReference type="SAM" id="MobiDB-lite"/>
    </source>
</evidence>
<dbReference type="EMBL" id="ML002273">
    <property type="protein sequence ID" value="RKP39412.1"/>
    <property type="molecule type" value="Genomic_DNA"/>
</dbReference>
<evidence type="ECO:0000313" key="3">
    <source>
        <dbReference type="Proteomes" id="UP000268162"/>
    </source>
</evidence>